<keyword evidence="4" id="KW-1133">Transmembrane helix</keyword>
<evidence type="ECO:0000256" key="1">
    <source>
        <dbReference type="ARBA" id="ARBA00001946"/>
    </source>
</evidence>
<feature type="transmembrane region" description="Helical" evidence="4">
    <location>
        <begin position="159"/>
        <end position="176"/>
    </location>
</feature>
<gene>
    <name evidence="6" type="ORF">WG68_08170</name>
</gene>
<dbReference type="OrthoDB" id="9813903at2"/>
<sequence length="353" mass="39655">MWLLQATLSKDSTQQAGKIDARRRRYILFFVSYITSSVMFFYGFKNFYAEQVLLPAILFGTAAAFLINISYFRWSGNLNLACNIEALLVGCFVLSLVYQGGFNNTALYWVFPFPAILFGLLGVKKALFSNGLLLIVLALMLFVPELIMAEYKEAEASRFIASLLIVIIVCWINDHYRERSHEAMELLQQSKEIQANTDPLTLLLNRRFIDSSLNFSLQQQADALLPMAVIICDIDHFKQLNDQYGHAAGDAVLRHLASLFRNNLRQQDIACRIGGEEFLFFLPKTPVDAALQVAEKIRHALLDNPLQLEQLALPVSASFGVASCINSDSLAAAIEHADKQLYQAKNSGRNRVC</sequence>
<dbReference type="CDD" id="cd01949">
    <property type="entry name" value="GGDEF"/>
    <property type="match status" value="1"/>
</dbReference>
<dbReference type="STRING" id="336831.WG68_08170"/>
<accession>A0A0M2V6C8</accession>
<dbReference type="SMART" id="SM00267">
    <property type="entry name" value="GGDEF"/>
    <property type="match status" value="1"/>
</dbReference>
<evidence type="ECO:0000259" key="5">
    <source>
        <dbReference type="PROSITE" id="PS50887"/>
    </source>
</evidence>
<comment type="cofactor">
    <cofactor evidence="1">
        <name>Mg(2+)</name>
        <dbReference type="ChEBI" id="CHEBI:18420"/>
    </cofactor>
</comment>
<dbReference type="EMBL" id="LAHO01000006">
    <property type="protein sequence ID" value="KKO45969.1"/>
    <property type="molecule type" value="Genomic_DNA"/>
</dbReference>
<dbReference type="NCBIfam" id="TIGR00254">
    <property type="entry name" value="GGDEF"/>
    <property type="match status" value="1"/>
</dbReference>
<keyword evidence="7" id="KW-1185">Reference proteome</keyword>
<dbReference type="Pfam" id="PF20966">
    <property type="entry name" value="MASE6"/>
    <property type="match status" value="1"/>
</dbReference>
<comment type="caution">
    <text evidence="6">The sequence shown here is derived from an EMBL/GenBank/DDBJ whole genome shotgun (WGS) entry which is preliminary data.</text>
</comment>
<keyword evidence="4" id="KW-0472">Membrane</keyword>
<feature type="transmembrane region" description="Helical" evidence="4">
    <location>
        <begin position="51"/>
        <end position="71"/>
    </location>
</feature>
<evidence type="ECO:0000256" key="2">
    <source>
        <dbReference type="ARBA" id="ARBA00012528"/>
    </source>
</evidence>
<name>A0A0M2V6C8_9GAMM</name>
<dbReference type="AlphaFoldDB" id="A0A0M2V6C8"/>
<dbReference type="PATRIC" id="fig|336831.14.peg.851"/>
<feature type="transmembrane region" description="Helical" evidence="4">
    <location>
        <begin position="130"/>
        <end position="147"/>
    </location>
</feature>
<feature type="transmembrane region" description="Helical" evidence="4">
    <location>
        <begin position="106"/>
        <end position="123"/>
    </location>
</feature>
<evidence type="ECO:0000256" key="3">
    <source>
        <dbReference type="ARBA" id="ARBA00034247"/>
    </source>
</evidence>
<evidence type="ECO:0000313" key="6">
    <source>
        <dbReference type="EMBL" id="KKO45969.1"/>
    </source>
</evidence>
<dbReference type="Proteomes" id="UP000034228">
    <property type="component" value="Unassembled WGS sequence"/>
</dbReference>
<protein>
    <recommendedName>
        <fullName evidence="2">diguanylate cyclase</fullName>
        <ecNumber evidence="2">2.7.7.65</ecNumber>
    </recommendedName>
</protein>
<dbReference type="PANTHER" id="PTHR45138:SF9">
    <property type="entry name" value="DIGUANYLATE CYCLASE DGCM-RELATED"/>
    <property type="match status" value="1"/>
</dbReference>
<dbReference type="SUPFAM" id="SSF55073">
    <property type="entry name" value="Nucleotide cyclase"/>
    <property type="match status" value="1"/>
</dbReference>
<reference evidence="6 7" key="1">
    <citation type="submission" date="2015-03" db="EMBL/GenBank/DDBJ databases">
        <title>Draft genome sequences of two protease-producing strains of Arsukibacterium isolated from two cold and alkaline environments.</title>
        <authorList>
            <person name="Lylloff J.E."/>
            <person name="Skov L.B."/>
            <person name="Jepsen M."/>
            <person name="Hallin P.F."/>
            <person name="Sorensen S.J."/>
            <person name="Stougaard P."/>
            <person name="Glaring M.A."/>
        </authorList>
    </citation>
    <scope>NUCLEOTIDE SEQUENCE [LARGE SCALE GENOMIC DNA]</scope>
    <source>
        <strain evidence="6 7">GCM72</strain>
    </source>
</reference>
<proteinExistence type="predicted"/>
<dbReference type="InterPro" id="IPR043128">
    <property type="entry name" value="Rev_trsase/Diguanyl_cyclase"/>
</dbReference>
<organism evidence="6 7">
    <name type="scientific">Arsukibacterium ikkense</name>
    <dbReference type="NCBI Taxonomy" id="336831"/>
    <lineage>
        <taxon>Bacteria</taxon>
        <taxon>Pseudomonadati</taxon>
        <taxon>Pseudomonadota</taxon>
        <taxon>Gammaproteobacteria</taxon>
        <taxon>Chromatiales</taxon>
        <taxon>Chromatiaceae</taxon>
        <taxon>Arsukibacterium</taxon>
    </lineage>
</organism>
<dbReference type="InterPro" id="IPR048435">
    <property type="entry name" value="MASE6"/>
</dbReference>
<dbReference type="EC" id="2.7.7.65" evidence="2"/>
<feature type="domain" description="GGDEF" evidence="5">
    <location>
        <begin position="225"/>
        <end position="353"/>
    </location>
</feature>
<evidence type="ECO:0000256" key="4">
    <source>
        <dbReference type="SAM" id="Phobius"/>
    </source>
</evidence>
<dbReference type="PANTHER" id="PTHR45138">
    <property type="entry name" value="REGULATORY COMPONENTS OF SENSORY TRANSDUCTION SYSTEM"/>
    <property type="match status" value="1"/>
</dbReference>
<dbReference type="InterPro" id="IPR000160">
    <property type="entry name" value="GGDEF_dom"/>
</dbReference>
<dbReference type="InterPro" id="IPR050469">
    <property type="entry name" value="Diguanylate_Cyclase"/>
</dbReference>
<dbReference type="Pfam" id="PF00990">
    <property type="entry name" value="GGDEF"/>
    <property type="match status" value="1"/>
</dbReference>
<dbReference type="InterPro" id="IPR029787">
    <property type="entry name" value="Nucleotide_cyclase"/>
</dbReference>
<dbReference type="Gene3D" id="3.30.70.270">
    <property type="match status" value="1"/>
</dbReference>
<evidence type="ECO:0000313" key="7">
    <source>
        <dbReference type="Proteomes" id="UP000034228"/>
    </source>
</evidence>
<comment type="catalytic activity">
    <reaction evidence="3">
        <text>2 GTP = 3',3'-c-di-GMP + 2 diphosphate</text>
        <dbReference type="Rhea" id="RHEA:24898"/>
        <dbReference type="ChEBI" id="CHEBI:33019"/>
        <dbReference type="ChEBI" id="CHEBI:37565"/>
        <dbReference type="ChEBI" id="CHEBI:58805"/>
        <dbReference type="EC" id="2.7.7.65"/>
    </reaction>
</comment>
<dbReference type="FunFam" id="3.30.70.270:FF:000001">
    <property type="entry name" value="Diguanylate cyclase domain protein"/>
    <property type="match status" value="1"/>
</dbReference>
<feature type="transmembrane region" description="Helical" evidence="4">
    <location>
        <begin position="26"/>
        <end position="45"/>
    </location>
</feature>
<feature type="transmembrane region" description="Helical" evidence="4">
    <location>
        <begin position="78"/>
        <end position="100"/>
    </location>
</feature>
<dbReference type="GO" id="GO:0052621">
    <property type="term" value="F:diguanylate cyclase activity"/>
    <property type="evidence" value="ECO:0007669"/>
    <property type="project" value="UniProtKB-EC"/>
</dbReference>
<keyword evidence="4" id="KW-0812">Transmembrane</keyword>
<dbReference type="PROSITE" id="PS50887">
    <property type="entry name" value="GGDEF"/>
    <property type="match status" value="1"/>
</dbReference>